<evidence type="ECO:0000256" key="2">
    <source>
        <dbReference type="ARBA" id="ARBA00022692"/>
    </source>
</evidence>
<evidence type="ECO:0000256" key="5">
    <source>
        <dbReference type="SAM" id="Phobius"/>
    </source>
</evidence>
<evidence type="ECO:0000256" key="3">
    <source>
        <dbReference type="ARBA" id="ARBA00022989"/>
    </source>
</evidence>
<keyword evidence="2 5" id="KW-0812">Transmembrane</keyword>
<dbReference type="RefSeq" id="WP_184944052.1">
    <property type="nucleotide sequence ID" value="NZ_BAAAWZ010000004.1"/>
</dbReference>
<feature type="domain" description="DUF202" evidence="6">
    <location>
        <begin position="18"/>
        <end position="85"/>
    </location>
</feature>
<feature type="transmembrane region" description="Helical" evidence="5">
    <location>
        <begin position="59"/>
        <end position="76"/>
    </location>
</feature>
<dbReference type="GO" id="GO:0012505">
    <property type="term" value="C:endomembrane system"/>
    <property type="evidence" value="ECO:0007669"/>
    <property type="project" value="UniProtKB-SubCell"/>
</dbReference>
<comment type="caution">
    <text evidence="7">The sequence shown here is derived from an EMBL/GenBank/DDBJ whole genome shotgun (WGS) entry which is preliminary data.</text>
</comment>
<keyword evidence="4 5" id="KW-0472">Membrane</keyword>
<feature type="transmembrane region" description="Helical" evidence="5">
    <location>
        <begin position="96"/>
        <end position="117"/>
    </location>
</feature>
<evidence type="ECO:0000313" key="7">
    <source>
        <dbReference type="EMBL" id="MBB5964982.1"/>
    </source>
</evidence>
<evidence type="ECO:0000313" key="8">
    <source>
        <dbReference type="Proteomes" id="UP000562352"/>
    </source>
</evidence>
<evidence type="ECO:0000256" key="1">
    <source>
        <dbReference type="ARBA" id="ARBA00004127"/>
    </source>
</evidence>
<organism evidence="7 8">
    <name type="scientific">Planomonospora venezuelensis</name>
    <dbReference type="NCBI Taxonomy" id="1999"/>
    <lineage>
        <taxon>Bacteria</taxon>
        <taxon>Bacillati</taxon>
        <taxon>Actinomycetota</taxon>
        <taxon>Actinomycetes</taxon>
        <taxon>Streptosporangiales</taxon>
        <taxon>Streptosporangiaceae</taxon>
        <taxon>Planomonospora</taxon>
    </lineage>
</organism>
<dbReference type="InterPro" id="IPR003807">
    <property type="entry name" value="DUF202"/>
</dbReference>
<gene>
    <name evidence="7" type="ORF">FHS22_004268</name>
</gene>
<dbReference type="Proteomes" id="UP000562352">
    <property type="component" value="Unassembled WGS sequence"/>
</dbReference>
<keyword evidence="3 5" id="KW-1133">Transmembrane helix</keyword>
<dbReference type="EMBL" id="JACHJJ010000014">
    <property type="protein sequence ID" value="MBB5964982.1"/>
    <property type="molecule type" value="Genomic_DNA"/>
</dbReference>
<comment type="subcellular location">
    <subcellularLocation>
        <location evidence="1">Endomembrane system</location>
        <topology evidence="1">Multi-pass membrane protein</topology>
    </subcellularLocation>
</comment>
<evidence type="ECO:0000259" key="6">
    <source>
        <dbReference type="Pfam" id="PF02656"/>
    </source>
</evidence>
<keyword evidence="8" id="KW-1185">Reference proteome</keyword>
<proteinExistence type="predicted"/>
<feature type="transmembrane region" description="Helical" evidence="5">
    <location>
        <begin position="27"/>
        <end position="47"/>
    </location>
</feature>
<dbReference type="Pfam" id="PF02656">
    <property type="entry name" value="DUF202"/>
    <property type="match status" value="1"/>
</dbReference>
<protein>
    <submittedName>
        <fullName evidence="7">Putative membrane protein</fullName>
    </submittedName>
</protein>
<dbReference type="AlphaFoldDB" id="A0A841D2T8"/>
<name>A0A841D2T8_PLAVE</name>
<evidence type="ECO:0000256" key="4">
    <source>
        <dbReference type="ARBA" id="ARBA00023136"/>
    </source>
</evidence>
<sequence>MDTPREPADARGREPDPRFTLANERTFLTWLSTSLALSAGGVAMAAVSPDVFVPWMRTLLAVVLVSLSALAAAMAYPRWRHVQRALRTASPLPPPALAPLFGYGVAAVALLALVLILTGR</sequence>
<reference evidence="7 8" key="1">
    <citation type="submission" date="2020-08" db="EMBL/GenBank/DDBJ databases">
        <title>Genomic Encyclopedia of Type Strains, Phase III (KMG-III): the genomes of soil and plant-associated and newly described type strains.</title>
        <authorList>
            <person name="Whitman W."/>
        </authorList>
    </citation>
    <scope>NUCLEOTIDE SEQUENCE [LARGE SCALE GENOMIC DNA]</scope>
    <source>
        <strain evidence="7 8">CECT 3303</strain>
    </source>
</reference>
<accession>A0A841D2T8</accession>